<dbReference type="AlphaFoldDB" id="B9SYE7"/>
<organism evidence="2 3">
    <name type="scientific">Ricinus communis</name>
    <name type="common">Castor bean</name>
    <dbReference type="NCBI Taxonomy" id="3988"/>
    <lineage>
        <taxon>Eukaryota</taxon>
        <taxon>Viridiplantae</taxon>
        <taxon>Streptophyta</taxon>
        <taxon>Embryophyta</taxon>
        <taxon>Tracheophyta</taxon>
        <taxon>Spermatophyta</taxon>
        <taxon>Magnoliopsida</taxon>
        <taxon>eudicotyledons</taxon>
        <taxon>Gunneridae</taxon>
        <taxon>Pentapetalae</taxon>
        <taxon>rosids</taxon>
        <taxon>fabids</taxon>
        <taxon>Malpighiales</taxon>
        <taxon>Euphorbiaceae</taxon>
        <taxon>Acalyphoideae</taxon>
        <taxon>Acalypheae</taxon>
        <taxon>Ricinus</taxon>
    </lineage>
</organism>
<sequence length="154" mass="16592">MGDGDDNLRFSDVDVGNEIGRSCPENLELSENDFGTEECVKGSKSLELNEENVKTEDCSRLQENLEENLVDAVTEEEAMDRDNLVPNQGDVRNEGTQSPAAADVDLGDSPGLQDNIEVAETVAGSGNLSSFDCRLKAENVALIPKMRVLSSATL</sequence>
<proteinExistence type="predicted"/>
<gene>
    <name evidence="2" type="ORF">RCOM_0060330</name>
</gene>
<name>B9SYE7_RICCO</name>
<protein>
    <submittedName>
        <fullName evidence="2">Uncharacterized protein</fullName>
    </submittedName>
</protein>
<dbReference type="InParanoid" id="B9SYE7"/>
<dbReference type="EMBL" id="EQ974248">
    <property type="protein sequence ID" value="EEF31376.1"/>
    <property type="molecule type" value="Genomic_DNA"/>
</dbReference>
<reference evidence="3" key="1">
    <citation type="journal article" date="2010" name="Nat. Biotechnol.">
        <title>Draft genome sequence of the oilseed species Ricinus communis.</title>
        <authorList>
            <person name="Chan A.P."/>
            <person name="Crabtree J."/>
            <person name="Zhao Q."/>
            <person name="Lorenzi H."/>
            <person name="Orvis J."/>
            <person name="Puiu D."/>
            <person name="Melake-Berhan A."/>
            <person name="Jones K.M."/>
            <person name="Redman J."/>
            <person name="Chen G."/>
            <person name="Cahoon E.B."/>
            <person name="Gedil M."/>
            <person name="Stanke M."/>
            <person name="Haas B.J."/>
            <person name="Wortman J.R."/>
            <person name="Fraser-Liggett C.M."/>
            <person name="Ravel J."/>
            <person name="Rabinowicz P.D."/>
        </authorList>
    </citation>
    <scope>NUCLEOTIDE SEQUENCE [LARGE SCALE GENOMIC DNA]</scope>
    <source>
        <strain evidence="3">cv. Hale</strain>
    </source>
</reference>
<accession>B9SYE7</accession>
<dbReference type="Proteomes" id="UP000008311">
    <property type="component" value="Unassembled WGS sequence"/>
</dbReference>
<evidence type="ECO:0000313" key="2">
    <source>
        <dbReference type="EMBL" id="EEF31376.1"/>
    </source>
</evidence>
<feature type="region of interest" description="Disordered" evidence="1">
    <location>
        <begin position="73"/>
        <end position="110"/>
    </location>
</feature>
<evidence type="ECO:0000256" key="1">
    <source>
        <dbReference type="SAM" id="MobiDB-lite"/>
    </source>
</evidence>
<evidence type="ECO:0000313" key="3">
    <source>
        <dbReference type="Proteomes" id="UP000008311"/>
    </source>
</evidence>
<dbReference type="STRING" id="3988.B9SYE7"/>
<keyword evidence="3" id="KW-1185">Reference proteome</keyword>